<comment type="caution">
    <text evidence="3">The sequence shown here is derived from an EMBL/GenBank/DDBJ whole genome shotgun (WGS) entry which is preliminary data.</text>
</comment>
<reference evidence="3" key="1">
    <citation type="submission" date="2022-12" db="EMBL/GenBank/DDBJ databases">
        <authorList>
            <person name="Deng Y."/>
            <person name="Zhang Y.-Q."/>
        </authorList>
    </citation>
    <scope>NUCLEOTIDE SEQUENCE</scope>
    <source>
        <strain evidence="3">CPCC 205372</strain>
    </source>
</reference>
<name>A0ABT4PUU8_9MYCO</name>
<evidence type="ECO:0000259" key="2">
    <source>
        <dbReference type="Pfam" id="PF20014"/>
    </source>
</evidence>
<organism evidence="3 4">
    <name type="scientific">Mycobacterium hippophais</name>
    <dbReference type="NCBI Taxonomy" id="3016340"/>
    <lineage>
        <taxon>Bacteria</taxon>
        <taxon>Bacillati</taxon>
        <taxon>Actinomycetota</taxon>
        <taxon>Actinomycetes</taxon>
        <taxon>Mycobacteriales</taxon>
        <taxon>Mycobacteriaceae</taxon>
        <taxon>Mycobacterium</taxon>
    </lineage>
</organism>
<evidence type="ECO:0008006" key="5">
    <source>
        <dbReference type="Google" id="ProtNLM"/>
    </source>
</evidence>
<dbReference type="Proteomes" id="UP001142153">
    <property type="component" value="Unassembled WGS sequence"/>
</dbReference>
<dbReference type="InterPro" id="IPR045401">
    <property type="entry name" value="GAP1-M"/>
</dbReference>
<dbReference type="EMBL" id="JAPZPY010000006">
    <property type="protein sequence ID" value="MCZ8380337.1"/>
    <property type="molecule type" value="Genomic_DNA"/>
</dbReference>
<dbReference type="InterPro" id="IPR045402">
    <property type="entry name" value="GAP1-N2"/>
</dbReference>
<dbReference type="Pfam" id="PF20014">
    <property type="entry name" value="GAP1-M"/>
    <property type="match status" value="1"/>
</dbReference>
<feature type="domain" description="GTPase-associated protein 1 middle" evidence="2">
    <location>
        <begin position="169"/>
        <end position="243"/>
    </location>
</feature>
<dbReference type="Pfam" id="PF20013">
    <property type="entry name" value="GAP1-N2"/>
    <property type="match status" value="1"/>
</dbReference>
<keyword evidence="4" id="KW-1185">Reference proteome</keyword>
<evidence type="ECO:0000313" key="4">
    <source>
        <dbReference type="Proteomes" id="UP001142153"/>
    </source>
</evidence>
<sequence>MTTRYGQLSYTSFDAAGTVGGWQVKQTAGGLTTEEIQTLVAGVRTVFNPVRPLPAYPTTQQLADGPRRLAFRRVDRDTAGYWHTVPAGPDSTGRPGNVFAHAVLDRTPDHNPRRPIEWWRSPRWLCPYGPPAVAGAALPDGAPEPGGVVTRESVVTFALDPSTWRLATLLGLLDAVAAALAGGRPVVLGVESTESAAQWIGLVSFLMSAGTAGTLNFSTFDRAEQLGLAVQGKQHLTAVPLADLDRLPPDALVISETDTLWLGELDGQPHRTAGGQTIAVTAWSAMAQVVLLDAESARLVLDDIDHFAAQAGDVGLHPAWPMAMAVTRYDEFADAEAEARAVIAAHSPPGAARDPAVASTISGVMHWVLGNTTRDAWQAVERASAGPAGELADATYLRRAVADDAWLAQPGPIPVSERSFRGMPVPDELDTVLEPAVAAARAAGPHRVLRLADLLIRSGVDDPRVRTAVDAEVVSRLRDAQQGPSLVGGLDGQVGAPTRLALAGELLAGADCTDGSVPLPDDVLDWLAAGVTAPSAQELAQLQAHDEAWTRAALRGTYALRHGATDTADRTAALWWLRTCGSSRFEQMAAETLWPPGDLLAAAGDAVPGAATIRTLMGAADSPELARLASVVLAANDDHVAVACAGVRLIEPQAWVQQGYATTHQAAYTPLWDIAAESVGPEGIHPDGAQRLVTFALIAAASGQPYPSVCVALASDPAAAGTAFAHATALLDAHLLNPAVVLAVAALRWNPDEEIAPTGDPLVDMSWQLANRVLMTRAGADGVDAGSVAIAMAQLSGDMSDGALRRGRKIAGRLLARGAEAHSSPAVRTRWGR</sequence>
<dbReference type="RefSeq" id="WP_269894974.1">
    <property type="nucleotide sequence ID" value="NZ_JAPZPY010000006.1"/>
</dbReference>
<evidence type="ECO:0000259" key="1">
    <source>
        <dbReference type="Pfam" id="PF20013"/>
    </source>
</evidence>
<accession>A0ABT4PUU8</accession>
<feature type="domain" description="GTPase-associated protein 1 N-terminal" evidence="1">
    <location>
        <begin position="6"/>
        <end position="130"/>
    </location>
</feature>
<gene>
    <name evidence="3" type="ORF">O6P37_15820</name>
</gene>
<evidence type="ECO:0000313" key="3">
    <source>
        <dbReference type="EMBL" id="MCZ8380337.1"/>
    </source>
</evidence>
<protein>
    <recommendedName>
        <fullName evidence="5">ESX-1 scaffolding and assembly protein SaeB</fullName>
    </recommendedName>
</protein>
<proteinExistence type="predicted"/>